<evidence type="ECO:0008006" key="3">
    <source>
        <dbReference type="Google" id="ProtNLM"/>
    </source>
</evidence>
<dbReference type="STRING" id="649764.HMPREF0762_00960"/>
<keyword evidence="2" id="KW-1185">Reference proteome</keyword>
<dbReference type="AlphaFoldDB" id="D0WGK6"/>
<dbReference type="OrthoDB" id="5344095at2"/>
<dbReference type="Pfam" id="PF11756">
    <property type="entry name" value="YgbA_NO"/>
    <property type="match status" value="1"/>
</dbReference>
<gene>
    <name evidence="1" type="ORF">HMPREF0762_00960</name>
</gene>
<dbReference type="HOGENOM" id="CLU_1721137_0_0_11"/>
<dbReference type="EMBL" id="ACUX02000006">
    <property type="protein sequence ID" value="EEZ61619.1"/>
    <property type="molecule type" value="Genomic_DNA"/>
</dbReference>
<dbReference type="RefSeq" id="WP_006362216.1">
    <property type="nucleotide sequence ID" value="NZ_GG700630.1"/>
</dbReference>
<name>D0WGK6_SLAES</name>
<dbReference type="InterPro" id="IPR020483">
    <property type="entry name" value="Uncharacterised_YgbA"/>
</dbReference>
<sequence>MKKTRDKAAASAGAADLLYERFEGRIRARFADPDVARDVVTLGGMTEIYCADHHPESMRVPYRGLSTDMGLYPARRIPRLCPACAAHLRYGEARRALCTREPRPSCKTCAVHCYTPEERAWQQESMAYAGPRAIFRGQARNAIRHLLQTRLS</sequence>
<evidence type="ECO:0000313" key="1">
    <source>
        <dbReference type="EMBL" id="EEZ61619.1"/>
    </source>
</evidence>
<protein>
    <recommendedName>
        <fullName evidence="3">Nitrous oxide-stimulated promoter</fullName>
    </recommendedName>
</protein>
<accession>D0WGK6</accession>
<reference evidence="1" key="1">
    <citation type="submission" date="2009-10" db="EMBL/GenBank/DDBJ databases">
        <authorList>
            <person name="Weinstock G."/>
            <person name="Sodergren E."/>
            <person name="Clifton S."/>
            <person name="Fulton L."/>
            <person name="Fulton B."/>
            <person name="Courtney L."/>
            <person name="Fronick C."/>
            <person name="Harrison M."/>
            <person name="Strong C."/>
            <person name="Farmer C."/>
            <person name="Delahaunty K."/>
            <person name="Markovic C."/>
            <person name="Hall O."/>
            <person name="Minx P."/>
            <person name="Tomlinson C."/>
            <person name="Mitreva M."/>
            <person name="Nelson J."/>
            <person name="Hou S."/>
            <person name="Wollam A."/>
            <person name="Pepin K.H."/>
            <person name="Johnson M."/>
            <person name="Bhonagiri V."/>
            <person name="Nash W.E."/>
            <person name="Warren W."/>
            <person name="Chinwalla A."/>
            <person name="Mardis E.R."/>
            <person name="Wilson R.K."/>
        </authorList>
    </citation>
    <scope>NUCLEOTIDE SEQUENCE [LARGE SCALE GENOMIC DNA]</scope>
    <source>
        <strain evidence="1">ATCC 700122</strain>
    </source>
</reference>
<dbReference type="GeneID" id="85007517"/>
<organism evidence="1 2">
    <name type="scientific">Slackia exigua (strain ATCC 700122 / DSM 15923 / CIP 105133 / JCM 11022 / KCTC 5966 / S-7)</name>
    <dbReference type="NCBI Taxonomy" id="649764"/>
    <lineage>
        <taxon>Bacteria</taxon>
        <taxon>Bacillati</taxon>
        <taxon>Actinomycetota</taxon>
        <taxon>Coriobacteriia</taxon>
        <taxon>Eggerthellales</taxon>
        <taxon>Eggerthellaceae</taxon>
        <taxon>Slackia</taxon>
    </lineage>
</organism>
<comment type="caution">
    <text evidence="1">The sequence shown here is derived from an EMBL/GenBank/DDBJ whole genome shotgun (WGS) entry which is preliminary data.</text>
</comment>
<evidence type="ECO:0000313" key="2">
    <source>
        <dbReference type="Proteomes" id="UP000006001"/>
    </source>
</evidence>
<proteinExistence type="predicted"/>
<dbReference type="Proteomes" id="UP000006001">
    <property type="component" value="Unassembled WGS sequence"/>
</dbReference>